<dbReference type="RefSeq" id="WP_036935765.1">
    <property type="nucleotide sequence ID" value="NZ_JQKC01000001.1"/>
</dbReference>
<dbReference type="SUPFAM" id="SSF52540">
    <property type="entry name" value="P-loop containing nucleoside triphosphate hydrolases"/>
    <property type="match status" value="1"/>
</dbReference>
<dbReference type="InterPro" id="IPR003593">
    <property type="entry name" value="AAA+_ATPase"/>
</dbReference>
<dbReference type="CDD" id="cd03228">
    <property type="entry name" value="ABCC_MRP_Like"/>
    <property type="match status" value="1"/>
</dbReference>
<dbReference type="Gene3D" id="3.40.50.300">
    <property type="entry name" value="P-loop containing nucleotide triphosphate hydrolases"/>
    <property type="match status" value="1"/>
</dbReference>
<proteinExistence type="predicted"/>
<keyword evidence="6" id="KW-1185">Reference proteome</keyword>
<protein>
    <submittedName>
        <fullName evidence="5">Phosphate-transporting ATPase</fullName>
        <ecNumber evidence="5">3.6.3.27</ecNumber>
    </submittedName>
</protein>
<reference evidence="6" key="1">
    <citation type="submission" date="2015-07" db="EMBL/GenBank/DDBJ databases">
        <title>Near-Complete Genome Sequence of the Cellulolytic Bacterium Bacteroides (Pseudobacteroides) cellulosolvens ATCC 35603.</title>
        <authorList>
            <person name="Dassa B."/>
            <person name="Utturkar S.M."/>
            <person name="Klingeman D.M."/>
            <person name="Hurt R.A."/>
            <person name="Keller M."/>
            <person name="Xu J."/>
            <person name="Reddy Y.H.K."/>
            <person name="Borovok I."/>
            <person name="Grinberg I.R."/>
            <person name="Lamed R."/>
            <person name="Zhivin O."/>
            <person name="Bayer E.A."/>
            <person name="Brown S.D."/>
        </authorList>
    </citation>
    <scope>NUCLEOTIDE SEQUENCE [LARGE SCALE GENOMIC DNA]</scope>
    <source>
        <strain evidence="6">DSM 2933</strain>
    </source>
</reference>
<evidence type="ECO:0000256" key="1">
    <source>
        <dbReference type="ARBA" id="ARBA00022448"/>
    </source>
</evidence>
<dbReference type="OrthoDB" id="9785080at2"/>
<evidence type="ECO:0000313" key="6">
    <source>
        <dbReference type="Proteomes" id="UP000036923"/>
    </source>
</evidence>
<dbReference type="SMART" id="SM00382">
    <property type="entry name" value="AAA"/>
    <property type="match status" value="1"/>
</dbReference>
<keyword evidence="2" id="KW-0547">Nucleotide-binding</keyword>
<dbReference type="GO" id="GO:0016887">
    <property type="term" value="F:ATP hydrolysis activity"/>
    <property type="evidence" value="ECO:0007669"/>
    <property type="project" value="InterPro"/>
</dbReference>
<name>A0A0L6JV53_9FIRM</name>
<feature type="domain" description="ABC transporter" evidence="4">
    <location>
        <begin position="2"/>
        <end position="215"/>
    </location>
</feature>
<sequence length="216" mass="24056">MFKFIDAKYRDILDIPELSIESGKITTLIGESGSGKSTALKMLNKMISPTQGKILYHGTNLNNINSVSHRRNVIMLSQKPVIFDGNVRDNLSMGFKFQGLELPTDDNCYKILEQVKLSKDLDSPANVLSGGEKQRLAIGRVLLLNPEVYLLDEPSSALDDATEEAIIQLVVQNAASQNKTIIMVTHSKIIAEKYSHVIIEISKGRVKRRFDNGRNN</sequence>
<evidence type="ECO:0000256" key="3">
    <source>
        <dbReference type="ARBA" id="ARBA00022840"/>
    </source>
</evidence>
<evidence type="ECO:0000256" key="2">
    <source>
        <dbReference type="ARBA" id="ARBA00022741"/>
    </source>
</evidence>
<organism evidence="5 6">
    <name type="scientific">Pseudobacteroides cellulosolvens ATCC 35603 = DSM 2933</name>
    <dbReference type="NCBI Taxonomy" id="398512"/>
    <lineage>
        <taxon>Bacteria</taxon>
        <taxon>Bacillati</taxon>
        <taxon>Bacillota</taxon>
        <taxon>Clostridia</taxon>
        <taxon>Eubacteriales</taxon>
        <taxon>Oscillospiraceae</taxon>
        <taxon>Pseudobacteroides</taxon>
    </lineage>
</organism>
<dbReference type="PROSITE" id="PS50893">
    <property type="entry name" value="ABC_TRANSPORTER_2"/>
    <property type="match status" value="1"/>
</dbReference>
<keyword evidence="5" id="KW-0378">Hydrolase</keyword>
<dbReference type="InterPro" id="IPR027417">
    <property type="entry name" value="P-loop_NTPase"/>
</dbReference>
<dbReference type="EMBL" id="LGTC01000001">
    <property type="protein sequence ID" value="KNY29307.1"/>
    <property type="molecule type" value="Genomic_DNA"/>
</dbReference>
<dbReference type="PANTHER" id="PTHR43423:SF1">
    <property type="entry name" value="ABC TRANSPORTER I FAMILY MEMBER 17"/>
    <property type="match status" value="1"/>
</dbReference>
<dbReference type="STRING" id="398512.Bccel_4581"/>
<dbReference type="InterPro" id="IPR003439">
    <property type="entry name" value="ABC_transporter-like_ATP-bd"/>
</dbReference>
<keyword evidence="1" id="KW-0813">Transport</keyword>
<dbReference type="EC" id="3.6.3.27" evidence="5"/>
<dbReference type="PANTHER" id="PTHR43423">
    <property type="entry name" value="ABC TRANSPORTER I FAMILY MEMBER 17"/>
    <property type="match status" value="1"/>
</dbReference>
<evidence type="ECO:0000313" key="5">
    <source>
        <dbReference type="EMBL" id="KNY29307.1"/>
    </source>
</evidence>
<dbReference type="PROSITE" id="PS00211">
    <property type="entry name" value="ABC_TRANSPORTER_1"/>
    <property type="match status" value="1"/>
</dbReference>
<evidence type="ECO:0000259" key="4">
    <source>
        <dbReference type="PROSITE" id="PS50893"/>
    </source>
</evidence>
<dbReference type="Pfam" id="PF00005">
    <property type="entry name" value="ABC_tran"/>
    <property type="match status" value="1"/>
</dbReference>
<comment type="caution">
    <text evidence="5">The sequence shown here is derived from an EMBL/GenBank/DDBJ whole genome shotgun (WGS) entry which is preliminary data.</text>
</comment>
<dbReference type="InterPro" id="IPR017871">
    <property type="entry name" value="ABC_transporter-like_CS"/>
</dbReference>
<dbReference type="eggNOG" id="COG1136">
    <property type="taxonomic scope" value="Bacteria"/>
</dbReference>
<accession>A0A0L6JV53</accession>
<keyword evidence="3" id="KW-0067">ATP-binding</keyword>
<dbReference type="Proteomes" id="UP000036923">
    <property type="component" value="Unassembled WGS sequence"/>
</dbReference>
<dbReference type="AlphaFoldDB" id="A0A0L6JV53"/>
<dbReference type="GO" id="GO:0005524">
    <property type="term" value="F:ATP binding"/>
    <property type="evidence" value="ECO:0007669"/>
    <property type="project" value="UniProtKB-KW"/>
</dbReference>
<gene>
    <name evidence="5" type="ORF">Bccel_4581</name>
</gene>